<sequence>MENMVEKKLSNPLADLISDEVWELLYSRGLINDRSVRDYLIRKKFKMLRSQKIRTGDAIDALREEYPYLQFDTIRKIVHNPPKQVSRS</sequence>
<dbReference type="AlphaFoldDB" id="A0A7V2ZMC3"/>
<name>A0A7V2ZMC3_9BACT</name>
<dbReference type="RefSeq" id="WP_304147984.1">
    <property type="nucleotide sequence ID" value="NZ_JAOAIE010000126.1"/>
</dbReference>
<proteinExistence type="predicted"/>
<dbReference type="EMBL" id="DSUJ01000011">
    <property type="protein sequence ID" value="HFI92580.1"/>
    <property type="molecule type" value="Genomic_DNA"/>
</dbReference>
<protein>
    <submittedName>
        <fullName evidence="1">Uncharacterized protein</fullName>
    </submittedName>
</protein>
<reference evidence="1" key="1">
    <citation type="journal article" date="2020" name="mSystems">
        <title>Genome- and Community-Level Interaction Insights into Carbon Utilization and Element Cycling Functions of Hydrothermarchaeota in Hydrothermal Sediment.</title>
        <authorList>
            <person name="Zhou Z."/>
            <person name="Liu Y."/>
            <person name="Xu W."/>
            <person name="Pan J."/>
            <person name="Luo Z.H."/>
            <person name="Li M."/>
        </authorList>
    </citation>
    <scope>NUCLEOTIDE SEQUENCE [LARGE SCALE GENOMIC DNA]</scope>
    <source>
        <strain evidence="1">SpSt-479</strain>
    </source>
</reference>
<evidence type="ECO:0000313" key="1">
    <source>
        <dbReference type="EMBL" id="HFI92580.1"/>
    </source>
</evidence>
<gene>
    <name evidence="1" type="ORF">ENS31_13765</name>
</gene>
<accession>A0A7V2ZMC3</accession>
<comment type="caution">
    <text evidence="1">The sequence shown here is derived from an EMBL/GenBank/DDBJ whole genome shotgun (WGS) entry which is preliminary data.</text>
</comment>
<organism evidence="1">
    <name type="scientific">Ignavibacterium album</name>
    <dbReference type="NCBI Taxonomy" id="591197"/>
    <lineage>
        <taxon>Bacteria</taxon>
        <taxon>Pseudomonadati</taxon>
        <taxon>Ignavibacteriota</taxon>
        <taxon>Ignavibacteria</taxon>
        <taxon>Ignavibacteriales</taxon>
        <taxon>Ignavibacteriaceae</taxon>
        <taxon>Ignavibacterium</taxon>
    </lineage>
</organism>